<evidence type="ECO:0000259" key="1">
    <source>
        <dbReference type="Pfam" id="PF18701"/>
    </source>
</evidence>
<name>A0A6G0SWE8_APHGL</name>
<evidence type="ECO:0000313" key="2">
    <source>
        <dbReference type="EMBL" id="KAE9522693.1"/>
    </source>
</evidence>
<comment type="caution">
    <text evidence="2">The sequence shown here is derived from an EMBL/GenBank/DDBJ whole genome shotgun (WGS) entry which is preliminary data.</text>
</comment>
<dbReference type="Pfam" id="PF18701">
    <property type="entry name" value="DUF5641"/>
    <property type="match status" value="1"/>
</dbReference>
<protein>
    <recommendedName>
        <fullName evidence="1">DUF5641 domain-containing protein</fullName>
    </recommendedName>
</protein>
<feature type="domain" description="DUF5641" evidence="1">
    <location>
        <begin position="432"/>
        <end position="520"/>
    </location>
</feature>
<organism evidence="2 3">
    <name type="scientific">Aphis glycines</name>
    <name type="common">Soybean aphid</name>
    <dbReference type="NCBI Taxonomy" id="307491"/>
    <lineage>
        <taxon>Eukaryota</taxon>
        <taxon>Metazoa</taxon>
        <taxon>Ecdysozoa</taxon>
        <taxon>Arthropoda</taxon>
        <taxon>Hexapoda</taxon>
        <taxon>Insecta</taxon>
        <taxon>Pterygota</taxon>
        <taxon>Neoptera</taxon>
        <taxon>Paraneoptera</taxon>
        <taxon>Hemiptera</taxon>
        <taxon>Sternorrhyncha</taxon>
        <taxon>Aphidomorpha</taxon>
        <taxon>Aphidoidea</taxon>
        <taxon>Aphididae</taxon>
        <taxon>Aphidini</taxon>
        <taxon>Aphis</taxon>
        <taxon>Aphis</taxon>
    </lineage>
</organism>
<evidence type="ECO:0000313" key="3">
    <source>
        <dbReference type="Proteomes" id="UP000475862"/>
    </source>
</evidence>
<gene>
    <name evidence="2" type="ORF">AGLY_016915</name>
</gene>
<keyword evidence="3" id="KW-1185">Reference proteome</keyword>
<sequence>MQSGQSSELAVYTMRRSQLKAQLTKFQTYINNVDVENNIMQIRIRLEKIKELWTEFDIVHNKIEALDTSNEQLDHKNTFVDSYFDIVAKAETMVQSSNLVNDINRLSIPESHAQIGGPVIRMKPLELPTFSGKFEEWSTFKDLFSSMVHANPTIVDVQKFVYLRMYLCGDALALIQNLATTGDNYAIAWKTVVERYDNKRILIQSYTKNIYELKPIQKESSTCLRKFTAELNMNMQAMNALGHNPYAWGALLLHVVLVKLDYNTIRNWESVATKETLPTIEELIIFLSERCRVLEAIDTSKNLSNNSNTSQYTQSKQNYRNQNDKNIQYKINKKVNAFVATSRLACYFCKQSHPIYKCQKFITLNANDRALKVDELKLCRNCLSIDHTDIQLCKSKRLCSKCDKAHNTLLHGEIQQVVHNPATANVVNTELVQLVQHVWARWSKEYLGQLQGRNKWSKSRGPSIQPGILVLIKENNLPPLNWLLGRVTDVHPGPDGIVRVATLHTNLGSKRRAVRLLCPLPIEP</sequence>
<dbReference type="InterPro" id="IPR005312">
    <property type="entry name" value="DUF1759"/>
</dbReference>
<dbReference type="PANTHER" id="PTHR47331">
    <property type="entry name" value="PHD-TYPE DOMAIN-CONTAINING PROTEIN"/>
    <property type="match status" value="1"/>
</dbReference>
<dbReference type="Pfam" id="PF03564">
    <property type="entry name" value="DUF1759"/>
    <property type="match status" value="1"/>
</dbReference>
<accession>A0A6G0SWE8</accession>
<dbReference type="EMBL" id="VYZN01000802">
    <property type="protein sequence ID" value="KAE9522693.1"/>
    <property type="molecule type" value="Genomic_DNA"/>
</dbReference>
<dbReference type="Proteomes" id="UP000475862">
    <property type="component" value="Unassembled WGS sequence"/>
</dbReference>
<dbReference type="PANTHER" id="PTHR47331:SF5">
    <property type="entry name" value="RIBONUCLEASE H"/>
    <property type="match status" value="1"/>
</dbReference>
<dbReference type="OrthoDB" id="6622862at2759"/>
<reference evidence="2 3" key="1">
    <citation type="submission" date="2019-08" db="EMBL/GenBank/DDBJ databases">
        <title>The genome of the soybean aphid Biotype 1, its phylome, world population structure and adaptation to the North American continent.</title>
        <authorList>
            <person name="Giordano R."/>
            <person name="Donthu R.K."/>
            <person name="Hernandez A.G."/>
            <person name="Wright C.L."/>
            <person name="Zimin A.V."/>
        </authorList>
    </citation>
    <scope>NUCLEOTIDE SEQUENCE [LARGE SCALE GENOMIC DNA]</scope>
    <source>
        <tissue evidence="2">Whole aphids</tissue>
    </source>
</reference>
<proteinExistence type="predicted"/>
<dbReference type="InterPro" id="IPR040676">
    <property type="entry name" value="DUF5641"/>
</dbReference>
<dbReference type="AlphaFoldDB" id="A0A6G0SWE8"/>